<dbReference type="InterPro" id="IPR035595">
    <property type="entry name" value="UDP_glycos_trans_CS"/>
</dbReference>
<dbReference type="PROSITE" id="PS00375">
    <property type="entry name" value="UDPGT"/>
    <property type="match status" value="1"/>
</dbReference>
<dbReference type="STRING" id="155974.SAMN04487818_103337"/>
<name>A0A1H9P933_9PSEU</name>
<dbReference type="InterPro" id="IPR002213">
    <property type="entry name" value="UDP_glucos_trans"/>
</dbReference>
<evidence type="ECO:0000313" key="5">
    <source>
        <dbReference type="Proteomes" id="UP000199051"/>
    </source>
</evidence>
<dbReference type="CDD" id="cd03784">
    <property type="entry name" value="GT1_Gtf-like"/>
    <property type="match status" value="1"/>
</dbReference>
<dbReference type="PANTHER" id="PTHR48050:SF13">
    <property type="entry name" value="STEROL 3-BETA-GLUCOSYLTRANSFERASE UGT80A2"/>
    <property type="match status" value="1"/>
</dbReference>
<dbReference type="GO" id="GO:0017000">
    <property type="term" value="P:antibiotic biosynthetic process"/>
    <property type="evidence" value="ECO:0007669"/>
    <property type="project" value="UniProtKB-ARBA"/>
</dbReference>
<dbReference type="SUPFAM" id="SSF53756">
    <property type="entry name" value="UDP-Glycosyltransferase/glycogen phosphorylase"/>
    <property type="match status" value="1"/>
</dbReference>
<evidence type="ECO:0000256" key="1">
    <source>
        <dbReference type="ARBA" id="ARBA00009995"/>
    </source>
</evidence>
<dbReference type="GO" id="GO:0016758">
    <property type="term" value="F:hexosyltransferase activity"/>
    <property type="evidence" value="ECO:0007669"/>
    <property type="project" value="InterPro"/>
</dbReference>
<gene>
    <name evidence="4" type="ORF">SAMN04487818_103337</name>
</gene>
<dbReference type="GO" id="GO:0008194">
    <property type="term" value="F:UDP-glycosyltransferase activity"/>
    <property type="evidence" value="ECO:0007669"/>
    <property type="project" value="InterPro"/>
</dbReference>
<evidence type="ECO:0000256" key="2">
    <source>
        <dbReference type="ARBA" id="ARBA00022679"/>
    </source>
</evidence>
<reference evidence="5" key="1">
    <citation type="submission" date="2016-10" db="EMBL/GenBank/DDBJ databases">
        <authorList>
            <person name="Varghese N."/>
            <person name="Submissions S."/>
        </authorList>
    </citation>
    <scope>NUCLEOTIDE SEQUENCE [LARGE SCALE GENOMIC DNA]</scope>
    <source>
        <strain evidence="5">DSM 44260</strain>
    </source>
</reference>
<sequence length="382" mass="41275">MHVAFMAVPAHGHVNPSLALVAELVRRGHRVTFSVRSDFAAAVSAAGAQALPYSSTFPSGEADWPDDEVGAQRLFHDEFLAVTPQVEALYAGDEPDAVVYDIGAWHAPVLAAKWGVPAVQLSPTYVAFEGWREYFGLDSPVRPEIAEMDAEFSAFVASCGVSLTTEEIKHAPRRCIVTITRSWQIRGETVGPEYTFVGPSIDERTHQGKWTPPPGKKVLVISLGSAYTNRPDFYRTCVTAFADLDGWHVLLSVGKHITPATLGPVPPHIEVVQWIPQVNALAAADAFITHAGMGSTMEALYFAVPMIAVPQAVDQFLNAPRIAELGLGTHLPMDEATPTRLLSDLHHVTTDPTIRANLATFRTETHTSGGPTKAADIIESLT</sequence>
<accession>A0A1H9P933</accession>
<keyword evidence="2 4" id="KW-0808">Transferase</keyword>
<feature type="domain" description="Erythromycin biosynthesis protein CIII-like C-terminal" evidence="3">
    <location>
        <begin position="260"/>
        <end position="380"/>
    </location>
</feature>
<organism evidence="4 5">
    <name type="scientific">Actinokineospora terrae</name>
    <dbReference type="NCBI Taxonomy" id="155974"/>
    <lineage>
        <taxon>Bacteria</taxon>
        <taxon>Bacillati</taxon>
        <taxon>Actinomycetota</taxon>
        <taxon>Actinomycetes</taxon>
        <taxon>Pseudonocardiales</taxon>
        <taxon>Pseudonocardiaceae</taxon>
        <taxon>Actinokineospora</taxon>
    </lineage>
</organism>
<protein>
    <submittedName>
        <fullName evidence="4">Glycosyltransferase, MGT family</fullName>
    </submittedName>
</protein>
<keyword evidence="5" id="KW-1185">Reference proteome</keyword>
<dbReference type="PANTHER" id="PTHR48050">
    <property type="entry name" value="STEROL 3-BETA-GLUCOSYLTRANSFERASE"/>
    <property type="match status" value="1"/>
</dbReference>
<dbReference type="EMBL" id="FOGI01000003">
    <property type="protein sequence ID" value="SER44405.1"/>
    <property type="molecule type" value="Genomic_DNA"/>
</dbReference>
<dbReference type="InterPro" id="IPR006326">
    <property type="entry name" value="UDPGT_MGT-like"/>
</dbReference>
<evidence type="ECO:0000259" key="3">
    <source>
        <dbReference type="Pfam" id="PF06722"/>
    </source>
</evidence>
<dbReference type="NCBIfam" id="TIGR01426">
    <property type="entry name" value="MGT"/>
    <property type="match status" value="1"/>
</dbReference>
<dbReference type="AlphaFoldDB" id="A0A1H9P933"/>
<dbReference type="InterPro" id="IPR010610">
    <property type="entry name" value="EryCIII-like_C"/>
</dbReference>
<proteinExistence type="inferred from homology"/>
<evidence type="ECO:0000313" key="4">
    <source>
        <dbReference type="EMBL" id="SER44405.1"/>
    </source>
</evidence>
<dbReference type="FunFam" id="3.40.50.2000:FF:000072">
    <property type="entry name" value="Glycosyl transferase"/>
    <property type="match status" value="1"/>
</dbReference>
<dbReference type="InterPro" id="IPR050426">
    <property type="entry name" value="Glycosyltransferase_28"/>
</dbReference>
<dbReference type="Proteomes" id="UP000199051">
    <property type="component" value="Unassembled WGS sequence"/>
</dbReference>
<comment type="similarity">
    <text evidence="1">Belongs to the UDP-glycosyltransferase family.</text>
</comment>
<dbReference type="Gene3D" id="3.40.50.2000">
    <property type="entry name" value="Glycogen Phosphorylase B"/>
    <property type="match status" value="2"/>
</dbReference>
<dbReference type="Pfam" id="PF06722">
    <property type="entry name" value="EryCIII-like_C"/>
    <property type="match status" value="1"/>
</dbReference>